<comment type="subcellular location">
    <subcellularLocation>
        <location evidence="1 5 6">Nucleus</location>
    </subcellularLocation>
</comment>
<keyword evidence="3 5" id="KW-0371">Homeobox</keyword>
<evidence type="ECO:0000256" key="7">
    <source>
        <dbReference type="SAM" id="MobiDB-lite"/>
    </source>
</evidence>
<reference evidence="9" key="1">
    <citation type="submission" date="2023-03" db="EMBL/GenBank/DDBJ databases">
        <title>Massive genome expansion in bonnet fungi (Mycena s.s.) driven by repeated elements and novel gene families across ecological guilds.</title>
        <authorList>
            <consortium name="Lawrence Berkeley National Laboratory"/>
            <person name="Harder C.B."/>
            <person name="Miyauchi S."/>
            <person name="Viragh M."/>
            <person name="Kuo A."/>
            <person name="Thoen E."/>
            <person name="Andreopoulos B."/>
            <person name="Lu D."/>
            <person name="Skrede I."/>
            <person name="Drula E."/>
            <person name="Henrissat B."/>
            <person name="Morin E."/>
            <person name="Kohler A."/>
            <person name="Barry K."/>
            <person name="LaButti K."/>
            <person name="Morin E."/>
            <person name="Salamov A."/>
            <person name="Lipzen A."/>
            <person name="Mereny Z."/>
            <person name="Hegedus B."/>
            <person name="Baldrian P."/>
            <person name="Stursova M."/>
            <person name="Weitz H."/>
            <person name="Taylor A."/>
            <person name="Grigoriev I.V."/>
            <person name="Nagy L.G."/>
            <person name="Martin F."/>
            <person name="Kauserud H."/>
        </authorList>
    </citation>
    <scope>NUCLEOTIDE SEQUENCE</scope>
    <source>
        <strain evidence="9">9284</strain>
    </source>
</reference>
<dbReference type="InterPro" id="IPR009057">
    <property type="entry name" value="Homeodomain-like_sf"/>
</dbReference>
<dbReference type="Pfam" id="PF00046">
    <property type="entry name" value="Homeodomain"/>
    <property type="match status" value="1"/>
</dbReference>
<dbReference type="EMBL" id="JARKIF010000001">
    <property type="protein sequence ID" value="KAJ7650447.1"/>
    <property type="molecule type" value="Genomic_DNA"/>
</dbReference>
<keyword evidence="10" id="KW-1185">Reference proteome</keyword>
<dbReference type="PROSITE" id="PS50071">
    <property type="entry name" value="HOMEOBOX_2"/>
    <property type="match status" value="1"/>
</dbReference>
<evidence type="ECO:0000256" key="1">
    <source>
        <dbReference type="ARBA" id="ARBA00004123"/>
    </source>
</evidence>
<feature type="DNA-binding region" description="Homeobox" evidence="5">
    <location>
        <begin position="60"/>
        <end position="119"/>
    </location>
</feature>
<evidence type="ECO:0000256" key="6">
    <source>
        <dbReference type="RuleBase" id="RU000682"/>
    </source>
</evidence>
<dbReference type="Proteomes" id="UP001221142">
    <property type="component" value="Unassembled WGS sequence"/>
</dbReference>
<feature type="compositionally biased region" description="Low complexity" evidence="7">
    <location>
        <begin position="15"/>
        <end position="41"/>
    </location>
</feature>
<dbReference type="InterPro" id="IPR001356">
    <property type="entry name" value="HD"/>
</dbReference>
<dbReference type="Pfam" id="PF24818">
    <property type="entry name" value="PH_TRF2_HOY1"/>
    <property type="match status" value="1"/>
</dbReference>
<evidence type="ECO:0000259" key="8">
    <source>
        <dbReference type="PROSITE" id="PS50071"/>
    </source>
</evidence>
<feature type="region of interest" description="Disordered" evidence="7">
    <location>
        <begin position="1"/>
        <end position="67"/>
    </location>
</feature>
<evidence type="ECO:0000256" key="4">
    <source>
        <dbReference type="ARBA" id="ARBA00023242"/>
    </source>
</evidence>
<dbReference type="GO" id="GO:0030154">
    <property type="term" value="P:cell differentiation"/>
    <property type="evidence" value="ECO:0007669"/>
    <property type="project" value="TreeGrafter"/>
</dbReference>
<dbReference type="CDD" id="cd00086">
    <property type="entry name" value="homeodomain"/>
    <property type="match status" value="1"/>
</dbReference>
<dbReference type="Gene3D" id="1.10.10.60">
    <property type="entry name" value="Homeodomain-like"/>
    <property type="match status" value="1"/>
</dbReference>
<proteinExistence type="predicted"/>
<evidence type="ECO:0000256" key="5">
    <source>
        <dbReference type="PROSITE-ProRule" id="PRU00108"/>
    </source>
</evidence>
<keyword evidence="4 5" id="KW-0539">Nucleus</keyword>
<dbReference type="GO" id="GO:0006357">
    <property type="term" value="P:regulation of transcription by RNA polymerase II"/>
    <property type="evidence" value="ECO:0007669"/>
    <property type="project" value="TreeGrafter"/>
</dbReference>
<dbReference type="SUPFAM" id="SSF46689">
    <property type="entry name" value="Homeodomain-like"/>
    <property type="match status" value="1"/>
</dbReference>
<dbReference type="InterPro" id="IPR051000">
    <property type="entry name" value="Homeobox_DNA-bind_prot"/>
</dbReference>
<name>A0AAD7CJK1_9AGAR</name>
<sequence>MFGISQARASLHIDPSACASTPSPSSACTTLSSPLTTRPSPAGSPTTEDEDEKDPKSGRQKPKRCRVTPEQLVHLERFFTVEPSPTAARRRDISELLGMQERQTQIWFQNRRAKAKLQSNKLKKVKELYHGPEPHMPPSLSATLGTELNNLIHEEEAVTFIPCSDLSIGSWRRIATDTSQHDLIAYTCESKRSLNWFIHNGGIGFKMEVAFDSIIETEFTNLSASAGLATFVVSKPPLFFLETVSENGSPRSWKRCTDWTEGHQASHVLRHDLIGSAVPLIHLLQSLQPDTEAASPYSPHSRSEPTSPMEIPPPPLSIIQQVAPQSQQQPEDYIPIRPNNSFRRRSLADANDLSHIVVSGLSHYRRDLPHTAPPLSFTHTSYLPAPGYNPIASSPLVVEDNALEEYDALFPIPHLAQPVPRGLYDKSSPLFFSPYSNNECAVMEPGMLAQMYYGPNAEMAFAG</sequence>
<dbReference type="SMART" id="SM00389">
    <property type="entry name" value="HOX"/>
    <property type="match status" value="1"/>
</dbReference>
<evidence type="ECO:0000313" key="10">
    <source>
        <dbReference type="Proteomes" id="UP001221142"/>
    </source>
</evidence>
<dbReference type="PANTHER" id="PTHR24324">
    <property type="entry name" value="HOMEOBOX PROTEIN HHEX"/>
    <property type="match status" value="1"/>
</dbReference>
<dbReference type="GO" id="GO:0000978">
    <property type="term" value="F:RNA polymerase II cis-regulatory region sequence-specific DNA binding"/>
    <property type="evidence" value="ECO:0007669"/>
    <property type="project" value="TreeGrafter"/>
</dbReference>
<evidence type="ECO:0000256" key="3">
    <source>
        <dbReference type="ARBA" id="ARBA00023155"/>
    </source>
</evidence>
<gene>
    <name evidence="9" type="ORF">FB45DRAFT_18726</name>
</gene>
<evidence type="ECO:0000256" key="2">
    <source>
        <dbReference type="ARBA" id="ARBA00023125"/>
    </source>
</evidence>
<feature type="domain" description="Homeobox" evidence="8">
    <location>
        <begin position="58"/>
        <end position="118"/>
    </location>
</feature>
<dbReference type="GO" id="GO:0005634">
    <property type="term" value="C:nucleus"/>
    <property type="evidence" value="ECO:0007669"/>
    <property type="project" value="UniProtKB-SubCell"/>
</dbReference>
<comment type="caution">
    <text evidence="9">The sequence shown here is derived from an EMBL/GenBank/DDBJ whole genome shotgun (WGS) entry which is preliminary data.</text>
</comment>
<organism evidence="9 10">
    <name type="scientific">Roridomyces roridus</name>
    <dbReference type="NCBI Taxonomy" id="1738132"/>
    <lineage>
        <taxon>Eukaryota</taxon>
        <taxon>Fungi</taxon>
        <taxon>Dikarya</taxon>
        <taxon>Basidiomycota</taxon>
        <taxon>Agaricomycotina</taxon>
        <taxon>Agaricomycetes</taxon>
        <taxon>Agaricomycetidae</taxon>
        <taxon>Agaricales</taxon>
        <taxon>Marasmiineae</taxon>
        <taxon>Mycenaceae</taxon>
        <taxon>Roridomyces</taxon>
    </lineage>
</organism>
<protein>
    <submittedName>
        <fullName evidence="9">Homeodomain transcription factor</fullName>
    </submittedName>
</protein>
<dbReference type="InterPro" id="IPR057939">
    <property type="entry name" value="TRF2_HOY1_PH"/>
</dbReference>
<dbReference type="AlphaFoldDB" id="A0AAD7CJK1"/>
<dbReference type="PANTHER" id="PTHR24324:SF5">
    <property type="entry name" value="HEMATOPOIETICALLY-EXPRESSED HOMEOBOX PROTEIN HHEX"/>
    <property type="match status" value="1"/>
</dbReference>
<evidence type="ECO:0000313" key="9">
    <source>
        <dbReference type="EMBL" id="KAJ7650447.1"/>
    </source>
</evidence>
<keyword evidence="2 5" id="KW-0238">DNA-binding</keyword>
<accession>A0AAD7CJK1</accession>